<dbReference type="AlphaFoldDB" id="A0AA90NMH6"/>
<reference evidence="2 3" key="1">
    <citation type="journal article" date="2023" name="bioRxiv">
        <title>An intranuclear bacterial parasite of deep-sea mussels expresses apoptosis inhibitors acquired from its host.</title>
        <authorList>
            <person name="Gonzalez Porras M.A."/>
            <person name="Assie A."/>
            <person name="Tietjen M."/>
            <person name="Violette M."/>
            <person name="Kleiner M."/>
            <person name="Gruber-Vodicka H."/>
            <person name="Dubilier N."/>
            <person name="Leisch N."/>
        </authorList>
    </citation>
    <scope>NUCLEOTIDE SEQUENCE [LARGE SCALE GENOMIC DNA]</scope>
    <source>
        <strain evidence="2">IAP13</strain>
    </source>
</reference>
<feature type="transmembrane region" description="Helical" evidence="1">
    <location>
        <begin position="121"/>
        <end position="142"/>
    </location>
</feature>
<dbReference type="Proteomes" id="UP001178148">
    <property type="component" value="Unassembled WGS sequence"/>
</dbReference>
<name>A0AA90NMH6_9GAMM</name>
<accession>A0AA90NMH6</accession>
<gene>
    <name evidence="2" type="ORF">QS748_09875</name>
</gene>
<keyword evidence="1" id="KW-0472">Membrane</keyword>
<evidence type="ECO:0000313" key="3">
    <source>
        <dbReference type="Proteomes" id="UP001178148"/>
    </source>
</evidence>
<dbReference type="EMBL" id="JASXSV010000014">
    <property type="protein sequence ID" value="MDP0589465.1"/>
    <property type="molecule type" value="Genomic_DNA"/>
</dbReference>
<protein>
    <submittedName>
        <fullName evidence="2">Uncharacterized protein</fullName>
    </submittedName>
</protein>
<comment type="caution">
    <text evidence="2">The sequence shown here is derived from an EMBL/GenBank/DDBJ whole genome shotgun (WGS) entry which is preliminary data.</text>
</comment>
<keyword evidence="1" id="KW-1133">Transmembrane helix</keyword>
<feature type="transmembrane region" description="Helical" evidence="1">
    <location>
        <begin position="27"/>
        <end position="56"/>
    </location>
</feature>
<keyword evidence="1" id="KW-0812">Transmembrane</keyword>
<organism evidence="2 3">
    <name type="scientific">Candidatus Endonucleibacter bathymodioli</name>
    <dbReference type="NCBI Taxonomy" id="539814"/>
    <lineage>
        <taxon>Bacteria</taxon>
        <taxon>Pseudomonadati</taxon>
        <taxon>Pseudomonadota</taxon>
        <taxon>Gammaproteobacteria</taxon>
        <taxon>Oceanospirillales</taxon>
        <taxon>Endozoicomonadaceae</taxon>
        <taxon>Candidatus Endonucleibacter</taxon>
    </lineage>
</organism>
<keyword evidence="3" id="KW-1185">Reference proteome</keyword>
<feature type="transmembrane region" description="Helical" evidence="1">
    <location>
        <begin position="63"/>
        <end position="82"/>
    </location>
</feature>
<evidence type="ECO:0000256" key="1">
    <source>
        <dbReference type="SAM" id="Phobius"/>
    </source>
</evidence>
<evidence type="ECO:0000313" key="2">
    <source>
        <dbReference type="EMBL" id="MDP0589465.1"/>
    </source>
</evidence>
<proteinExistence type="predicted"/>
<sequence length="154" mass="17423">MNKYDQQFIKHLIGTFKLIFKPLLWKYYLLLTGPILIIFSIGNGFVFVIFLIACCLWGRNAKLGSLLGWFVVSVTIFIFTISPEPDHFIESLLRAAPRGSSIRISPEMLRNIIPDTIPWKIIWSLLFGVPLGMVLGTFIGLLGKAVFGCHPRIN</sequence>